<feature type="compositionally biased region" description="Acidic residues" evidence="2">
    <location>
        <begin position="1"/>
        <end position="20"/>
    </location>
</feature>
<evidence type="ECO:0000313" key="4">
    <source>
        <dbReference type="EMBL" id="KAK9875193.1"/>
    </source>
</evidence>
<sequence>MPNNDDDDSSGPEEEEDNESEQFTISDIMRQLQKNHVNMNDQMKQVRMDVRSIQESIEFMSDRFEELQKENKMMQKLLKEEKQERKKACEKIEKLEERVMRLEQEKCNKNLIINNQLGMNIDTKKLMCKRLSTKEKAPILIELPNKDMRDLIMEKRKERGVMKLRDCGLPGDDNIFFNEDLPREKQELFSKVRKYREDHNYKFAWVKNGKIYLRKTESNQAKLIRSNEDLRKLLEGPETK</sequence>
<proteinExistence type="predicted"/>
<dbReference type="Proteomes" id="UP001431783">
    <property type="component" value="Unassembled WGS sequence"/>
</dbReference>
<evidence type="ECO:0000259" key="3">
    <source>
        <dbReference type="Pfam" id="PF25298"/>
    </source>
</evidence>
<feature type="coiled-coil region" evidence="1">
    <location>
        <begin position="29"/>
        <end position="105"/>
    </location>
</feature>
<gene>
    <name evidence="4" type="ORF">WA026_005985</name>
</gene>
<dbReference type="InterPro" id="IPR057251">
    <property type="entry name" value="FP_C"/>
</dbReference>
<dbReference type="Pfam" id="PF25298">
    <property type="entry name" value="Baculo_FP_2nd"/>
    <property type="match status" value="1"/>
</dbReference>
<feature type="domain" description="FP protein C-terminal" evidence="3">
    <location>
        <begin position="184"/>
        <end position="234"/>
    </location>
</feature>
<comment type="caution">
    <text evidence="4">The sequence shown here is derived from an EMBL/GenBank/DDBJ whole genome shotgun (WGS) entry which is preliminary data.</text>
</comment>
<name>A0AAW1U3G2_9CUCU</name>
<protein>
    <recommendedName>
        <fullName evidence="3">FP protein C-terminal domain-containing protein</fullName>
    </recommendedName>
</protein>
<evidence type="ECO:0000313" key="5">
    <source>
        <dbReference type="Proteomes" id="UP001431783"/>
    </source>
</evidence>
<feature type="region of interest" description="Disordered" evidence="2">
    <location>
        <begin position="1"/>
        <end position="22"/>
    </location>
</feature>
<reference evidence="4 5" key="1">
    <citation type="submission" date="2023-03" db="EMBL/GenBank/DDBJ databases">
        <title>Genome insight into feeding habits of ladybird beetles.</title>
        <authorList>
            <person name="Li H.-S."/>
            <person name="Huang Y.-H."/>
            <person name="Pang H."/>
        </authorList>
    </citation>
    <scope>NUCLEOTIDE SEQUENCE [LARGE SCALE GENOMIC DNA]</scope>
    <source>
        <strain evidence="4">SYSU_2023b</strain>
        <tissue evidence="4">Whole body</tissue>
    </source>
</reference>
<keyword evidence="5" id="KW-1185">Reference proteome</keyword>
<organism evidence="4 5">
    <name type="scientific">Henosepilachna vigintioctopunctata</name>
    <dbReference type="NCBI Taxonomy" id="420089"/>
    <lineage>
        <taxon>Eukaryota</taxon>
        <taxon>Metazoa</taxon>
        <taxon>Ecdysozoa</taxon>
        <taxon>Arthropoda</taxon>
        <taxon>Hexapoda</taxon>
        <taxon>Insecta</taxon>
        <taxon>Pterygota</taxon>
        <taxon>Neoptera</taxon>
        <taxon>Endopterygota</taxon>
        <taxon>Coleoptera</taxon>
        <taxon>Polyphaga</taxon>
        <taxon>Cucujiformia</taxon>
        <taxon>Coccinelloidea</taxon>
        <taxon>Coccinellidae</taxon>
        <taxon>Epilachninae</taxon>
        <taxon>Epilachnini</taxon>
        <taxon>Henosepilachna</taxon>
    </lineage>
</organism>
<accession>A0AAW1U3G2</accession>
<keyword evidence="1" id="KW-0175">Coiled coil</keyword>
<evidence type="ECO:0000256" key="2">
    <source>
        <dbReference type="SAM" id="MobiDB-lite"/>
    </source>
</evidence>
<evidence type="ECO:0000256" key="1">
    <source>
        <dbReference type="SAM" id="Coils"/>
    </source>
</evidence>
<dbReference type="EMBL" id="JARQZJ010000032">
    <property type="protein sequence ID" value="KAK9875193.1"/>
    <property type="molecule type" value="Genomic_DNA"/>
</dbReference>
<dbReference type="AlphaFoldDB" id="A0AAW1U3G2"/>